<organism evidence="2 3">
    <name type="scientific">Cladophialophora immunda</name>
    <dbReference type="NCBI Taxonomy" id="569365"/>
    <lineage>
        <taxon>Eukaryota</taxon>
        <taxon>Fungi</taxon>
        <taxon>Dikarya</taxon>
        <taxon>Ascomycota</taxon>
        <taxon>Pezizomycotina</taxon>
        <taxon>Eurotiomycetes</taxon>
        <taxon>Chaetothyriomycetidae</taxon>
        <taxon>Chaetothyriales</taxon>
        <taxon>Herpotrichiellaceae</taxon>
        <taxon>Cladophialophora</taxon>
    </lineage>
</organism>
<dbReference type="HOGENOM" id="CLU_062467_0_0_1"/>
<evidence type="ECO:0000313" key="2">
    <source>
        <dbReference type="EMBL" id="KIW23047.1"/>
    </source>
</evidence>
<protein>
    <submittedName>
        <fullName evidence="2">Uncharacterized protein</fullName>
    </submittedName>
</protein>
<dbReference type="Proteomes" id="UP000054466">
    <property type="component" value="Unassembled WGS sequence"/>
</dbReference>
<proteinExistence type="predicted"/>
<accession>A0A0D2ADT7</accession>
<feature type="signal peptide" evidence="1">
    <location>
        <begin position="1"/>
        <end position="22"/>
    </location>
</feature>
<dbReference type="OrthoDB" id="4154404at2759"/>
<dbReference type="VEuPathDB" id="FungiDB:PV07_11279"/>
<dbReference type="STRING" id="569365.A0A0D2ADT7"/>
<dbReference type="EMBL" id="KN847046">
    <property type="protein sequence ID" value="KIW23047.1"/>
    <property type="molecule type" value="Genomic_DNA"/>
</dbReference>
<dbReference type="GeneID" id="27350473"/>
<feature type="chain" id="PRO_5002238404" evidence="1">
    <location>
        <begin position="23"/>
        <end position="322"/>
    </location>
</feature>
<dbReference type="AlphaFoldDB" id="A0A0D2ADT7"/>
<dbReference type="RefSeq" id="XP_016243263.1">
    <property type="nucleotide sequence ID" value="XM_016398701.1"/>
</dbReference>
<sequence length="322" mass="33541">MQAFLANSFLLAAVTLSRCVTAQVVGCEAVDCPADGCVVGNTTNLELGIANFTSGSLSPDQPLSWTVGIADIPHHNAVNDTWLRSYYLGTPPSLDLDQSGISGCALFFEDSGTFQFNISAQETSIGTCQDALTTKCVDDLVARVANITATLSSDAATNANQSTLCSQLGPALKADLPASCMGPVGLELVPIVAKDLTGSSSALQPVQQTNCTLTTGGSGYNVGLVTTESYHQQDFAEVYTSGFIFGVTPILTLFYPTPSQPGNSSTALQEPEVHLTCVKIVEAGASDAHGPTLLNAAASRSIRDLYSFLPVTAFLALIFVAL</sequence>
<evidence type="ECO:0000256" key="1">
    <source>
        <dbReference type="SAM" id="SignalP"/>
    </source>
</evidence>
<name>A0A0D2ADT7_9EURO</name>
<reference evidence="2 3" key="1">
    <citation type="submission" date="2015-01" db="EMBL/GenBank/DDBJ databases">
        <title>The Genome Sequence of Cladophialophora immunda CBS83496.</title>
        <authorList>
            <consortium name="The Broad Institute Genomics Platform"/>
            <person name="Cuomo C."/>
            <person name="de Hoog S."/>
            <person name="Gorbushina A."/>
            <person name="Stielow B."/>
            <person name="Teixiera M."/>
            <person name="Abouelleil A."/>
            <person name="Chapman S.B."/>
            <person name="Priest M."/>
            <person name="Young S.K."/>
            <person name="Wortman J."/>
            <person name="Nusbaum C."/>
            <person name="Birren B."/>
        </authorList>
    </citation>
    <scope>NUCLEOTIDE SEQUENCE [LARGE SCALE GENOMIC DNA]</scope>
    <source>
        <strain evidence="2 3">CBS 83496</strain>
    </source>
</reference>
<keyword evidence="1" id="KW-0732">Signal</keyword>
<keyword evidence="3" id="KW-1185">Reference proteome</keyword>
<evidence type="ECO:0000313" key="3">
    <source>
        <dbReference type="Proteomes" id="UP000054466"/>
    </source>
</evidence>
<gene>
    <name evidence="2" type="ORF">PV07_11279</name>
</gene>